<feature type="domain" description="DUF202" evidence="6">
    <location>
        <begin position="10"/>
        <end position="67"/>
    </location>
</feature>
<evidence type="ECO:0000313" key="8">
    <source>
        <dbReference type="Proteomes" id="UP001589627"/>
    </source>
</evidence>
<feature type="transmembrane region" description="Helical" evidence="5">
    <location>
        <begin position="39"/>
        <end position="57"/>
    </location>
</feature>
<evidence type="ECO:0000256" key="5">
    <source>
        <dbReference type="SAM" id="Phobius"/>
    </source>
</evidence>
<proteinExistence type="predicted"/>
<evidence type="ECO:0000256" key="4">
    <source>
        <dbReference type="ARBA" id="ARBA00023136"/>
    </source>
</evidence>
<comment type="subcellular location">
    <subcellularLocation>
        <location evidence="1">Endomembrane system</location>
        <topology evidence="1">Multi-pass membrane protein</topology>
    </subcellularLocation>
</comment>
<dbReference type="InterPro" id="IPR003807">
    <property type="entry name" value="DUF202"/>
</dbReference>
<evidence type="ECO:0000256" key="3">
    <source>
        <dbReference type="ARBA" id="ARBA00022989"/>
    </source>
</evidence>
<keyword evidence="4 5" id="KW-0472">Membrane</keyword>
<dbReference type="EMBL" id="JBHLZP010000085">
    <property type="protein sequence ID" value="MFB9833337.1"/>
    <property type="molecule type" value="Genomic_DNA"/>
</dbReference>
<dbReference type="Proteomes" id="UP001589627">
    <property type="component" value="Unassembled WGS sequence"/>
</dbReference>
<keyword evidence="8" id="KW-1185">Reference proteome</keyword>
<evidence type="ECO:0000259" key="6">
    <source>
        <dbReference type="Pfam" id="PF02656"/>
    </source>
</evidence>
<keyword evidence="2 5" id="KW-0812">Transmembrane</keyword>
<keyword evidence="3 5" id="KW-1133">Transmembrane helix</keyword>
<reference evidence="7 8" key="1">
    <citation type="submission" date="2024-09" db="EMBL/GenBank/DDBJ databases">
        <authorList>
            <person name="Sun Q."/>
            <person name="Mori K."/>
        </authorList>
    </citation>
    <scope>NUCLEOTIDE SEQUENCE [LARGE SCALE GENOMIC DNA]</scope>
    <source>
        <strain evidence="7 8">TBRC 0563</strain>
    </source>
</reference>
<gene>
    <name evidence="7" type="ORF">ACFFNX_14175</name>
</gene>
<organism evidence="7 8">
    <name type="scientific">Actinoallomurus acaciae</name>
    <dbReference type="NCBI Taxonomy" id="502577"/>
    <lineage>
        <taxon>Bacteria</taxon>
        <taxon>Bacillati</taxon>
        <taxon>Actinomycetota</taxon>
        <taxon>Actinomycetes</taxon>
        <taxon>Streptosporangiales</taxon>
        <taxon>Thermomonosporaceae</taxon>
        <taxon>Actinoallomurus</taxon>
    </lineage>
</organism>
<dbReference type="Pfam" id="PF02656">
    <property type="entry name" value="DUF202"/>
    <property type="match status" value="1"/>
</dbReference>
<protein>
    <submittedName>
        <fullName evidence="7">DUF202 domain-containing protein</fullName>
    </submittedName>
</protein>
<feature type="transmembrane region" description="Helical" evidence="5">
    <location>
        <begin position="69"/>
        <end position="88"/>
    </location>
</feature>
<comment type="caution">
    <text evidence="7">The sequence shown here is derived from an EMBL/GenBank/DDBJ whole genome shotgun (WGS) entry which is preliminary data.</text>
</comment>
<name>A0ABV5YE70_9ACTN</name>
<evidence type="ECO:0000256" key="2">
    <source>
        <dbReference type="ARBA" id="ARBA00022692"/>
    </source>
</evidence>
<accession>A0ABV5YE70</accession>
<evidence type="ECO:0000256" key="1">
    <source>
        <dbReference type="ARBA" id="ARBA00004127"/>
    </source>
</evidence>
<sequence>MTVRPEAASDRGLAEERTELAWRRTSIAFASLSGALVKVNPALGIPALVLSALVWRLGRRTRTGARRPLLTTVAVVTVSLMTLTAVLVKG</sequence>
<evidence type="ECO:0000313" key="7">
    <source>
        <dbReference type="EMBL" id="MFB9833337.1"/>
    </source>
</evidence>
<dbReference type="RefSeq" id="WP_378200781.1">
    <property type="nucleotide sequence ID" value="NZ_JBHLZP010000085.1"/>
</dbReference>